<dbReference type="CDD" id="cd00685">
    <property type="entry name" value="Trans_IPPS_HT"/>
    <property type="match status" value="1"/>
</dbReference>
<keyword evidence="6" id="KW-0414">Isoprene biosynthesis</keyword>
<evidence type="ECO:0000256" key="6">
    <source>
        <dbReference type="ARBA" id="ARBA00023229"/>
    </source>
</evidence>
<dbReference type="OrthoDB" id="9805316at2"/>
<name>D3DIK5_HYDTT</name>
<dbReference type="InterPro" id="IPR008949">
    <property type="entry name" value="Isoprenoid_synthase_dom_sf"/>
</dbReference>
<dbReference type="AlphaFoldDB" id="D3DIK5"/>
<evidence type="ECO:0000256" key="5">
    <source>
        <dbReference type="ARBA" id="ARBA00022842"/>
    </source>
</evidence>
<dbReference type="STRING" id="608538.HTH_1203"/>
<sequence length="264" mass="29644">MLELWKSQIESRLRELLKPFEPRILYDAMSYYVFQEGKRIRPLFLCAVSNALGGNLQDAITVGCAIEFIHNYSLVHDDLPALDNDDFRRGKPSCHVLFGEDMAILAGDALLNLAFETLSNRENFISLSEKDLIYIIRLVSESSGFQGMVGGQVMDVKKLGDPWSISLKKTASMFSAVFACGGIISKKYERVEYLSKAGTQVGLLFQLIDDYKDKDGFYLLYGDDITRLVEEKHAECINMLESMGILTPFISSLIRAVISPLETV</sequence>
<keyword evidence="3 7" id="KW-0808">Transferase</keyword>
<keyword evidence="9" id="KW-1185">Reference proteome</keyword>
<dbReference type="InterPro" id="IPR000092">
    <property type="entry name" value="Polyprenyl_synt"/>
</dbReference>
<dbReference type="PROSITE" id="PS00444">
    <property type="entry name" value="POLYPRENYL_SYNTHASE_2"/>
    <property type="match status" value="1"/>
</dbReference>
<dbReference type="SFLD" id="SFLDS00005">
    <property type="entry name" value="Isoprenoid_Synthase_Type_I"/>
    <property type="match status" value="1"/>
</dbReference>
<dbReference type="GO" id="GO:0004659">
    <property type="term" value="F:prenyltransferase activity"/>
    <property type="evidence" value="ECO:0007669"/>
    <property type="project" value="InterPro"/>
</dbReference>
<evidence type="ECO:0000313" key="9">
    <source>
        <dbReference type="Proteomes" id="UP000002574"/>
    </source>
</evidence>
<dbReference type="SUPFAM" id="SSF48576">
    <property type="entry name" value="Terpenoid synthases"/>
    <property type="match status" value="1"/>
</dbReference>
<keyword evidence="5" id="KW-0460">Magnesium</keyword>
<dbReference type="PATRIC" id="fig|608538.5.peg.1221"/>
<reference evidence="8 9" key="1">
    <citation type="journal article" date="2010" name="J. Bacteriol.">
        <title>Complete genome sequence of the thermophilic, obligately chemolithoautotrophic hydrogen-oxidizing bacterium Hydrogenobacter thermophilus TK-6.</title>
        <authorList>
            <person name="Arai H."/>
            <person name="Kanbe H."/>
            <person name="Ishii M."/>
            <person name="Igarashi Y."/>
        </authorList>
    </citation>
    <scope>NUCLEOTIDE SEQUENCE [LARGE SCALE GENOMIC DNA]</scope>
    <source>
        <strain evidence="9">DSM 6534 / IAM 12695 / TK-6 [Tokyo]</strain>
    </source>
</reference>
<dbReference type="Pfam" id="PF00348">
    <property type="entry name" value="polyprenyl_synt"/>
    <property type="match status" value="1"/>
</dbReference>
<evidence type="ECO:0000256" key="7">
    <source>
        <dbReference type="RuleBase" id="RU004466"/>
    </source>
</evidence>
<dbReference type="RefSeq" id="WP_012963837.1">
    <property type="nucleotide sequence ID" value="NC_013799.1"/>
</dbReference>
<dbReference type="KEGG" id="hte:Hydth_1195"/>
<comment type="cofactor">
    <cofactor evidence="1">
        <name>Mg(2+)</name>
        <dbReference type="ChEBI" id="CHEBI:18420"/>
    </cofactor>
</comment>
<dbReference type="eggNOG" id="COG0142">
    <property type="taxonomic scope" value="Bacteria"/>
</dbReference>
<accession>D3DIK5</accession>
<protein>
    <submittedName>
        <fullName evidence="8">Geranylgeranyl pyrophosphate synthase</fullName>
    </submittedName>
</protein>
<evidence type="ECO:0000313" key="8">
    <source>
        <dbReference type="EMBL" id="BAI69657.1"/>
    </source>
</evidence>
<organism evidence="8 9">
    <name type="scientific">Hydrogenobacter thermophilus (strain DSM 6534 / IAM 12695 / TK-6)</name>
    <dbReference type="NCBI Taxonomy" id="608538"/>
    <lineage>
        <taxon>Bacteria</taxon>
        <taxon>Pseudomonadati</taxon>
        <taxon>Aquificota</taxon>
        <taxon>Aquificia</taxon>
        <taxon>Aquificales</taxon>
        <taxon>Aquificaceae</taxon>
        <taxon>Hydrogenobacter</taxon>
    </lineage>
</organism>
<evidence type="ECO:0000256" key="2">
    <source>
        <dbReference type="ARBA" id="ARBA00006706"/>
    </source>
</evidence>
<gene>
    <name evidence="8" type="primary">ispA</name>
    <name evidence="8" type="ordered locus">HTH_1203</name>
</gene>
<evidence type="ECO:0000256" key="3">
    <source>
        <dbReference type="ARBA" id="ARBA00022679"/>
    </source>
</evidence>
<dbReference type="EMBL" id="AP011112">
    <property type="protein sequence ID" value="BAI69657.1"/>
    <property type="molecule type" value="Genomic_DNA"/>
</dbReference>
<dbReference type="KEGG" id="hth:HTH_1203"/>
<dbReference type="PANTHER" id="PTHR43281:SF1">
    <property type="entry name" value="FARNESYL DIPHOSPHATE SYNTHASE"/>
    <property type="match status" value="1"/>
</dbReference>
<dbReference type="PROSITE" id="PS00723">
    <property type="entry name" value="POLYPRENYL_SYNTHASE_1"/>
    <property type="match status" value="1"/>
</dbReference>
<dbReference type="Proteomes" id="UP000002574">
    <property type="component" value="Chromosome"/>
</dbReference>
<dbReference type="Gene3D" id="1.10.600.10">
    <property type="entry name" value="Farnesyl Diphosphate Synthase"/>
    <property type="match status" value="1"/>
</dbReference>
<evidence type="ECO:0000256" key="1">
    <source>
        <dbReference type="ARBA" id="ARBA00001946"/>
    </source>
</evidence>
<evidence type="ECO:0000256" key="4">
    <source>
        <dbReference type="ARBA" id="ARBA00022723"/>
    </source>
</evidence>
<proteinExistence type="inferred from homology"/>
<comment type="similarity">
    <text evidence="2 7">Belongs to the FPP/GGPP synthase family.</text>
</comment>
<dbReference type="GO" id="GO:0046872">
    <property type="term" value="F:metal ion binding"/>
    <property type="evidence" value="ECO:0007669"/>
    <property type="project" value="UniProtKB-KW"/>
</dbReference>
<dbReference type="InterPro" id="IPR033749">
    <property type="entry name" value="Polyprenyl_synt_CS"/>
</dbReference>
<dbReference type="GO" id="GO:0008299">
    <property type="term" value="P:isoprenoid biosynthetic process"/>
    <property type="evidence" value="ECO:0007669"/>
    <property type="project" value="UniProtKB-KW"/>
</dbReference>
<dbReference type="PANTHER" id="PTHR43281">
    <property type="entry name" value="FARNESYL DIPHOSPHATE SYNTHASE"/>
    <property type="match status" value="1"/>
</dbReference>
<keyword evidence="4" id="KW-0479">Metal-binding</keyword>